<dbReference type="GO" id="GO:0004674">
    <property type="term" value="F:protein serine/threonine kinase activity"/>
    <property type="evidence" value="ECO:0007669"/>
    <property type="project" value="UniProtKB-KW"/>
</dbReference>
<dbReference type="SUPFAM" id="SSF55874">
    <property type="entry name" value="ATPase domain of HSP90 chaperone/DNA topoisomerase II/histidine kinase"/>
    <property type="match status" value="1"/>
</dbReference>
<dbReference type="CDD" id="cd16936">
    <property type="entry name" value="HATPase_RsbW-like"/>
    <property type="match status" value="1"/>
</dbReference>
<dbReference type="GO" id="GO:0005524">
    <property type="term" value="F:ATP binding"/>
    <property type="evidence" value="ECO:0007669"/>
    <property type="project" value="UniProtKB-KW"/>
</dbReference>
<keyword evidence="3" id="KW-0547">Nucleotide-binding</keyword>
<reference evidence="3 4" key="1">
    <citation type="submission" date="2018-01" db="EMBL/GenBank/DDBJ databases">
        <title>Draft genome sequence of Sphaerisporangium sp. 7K107.</title>
        <authorList>
            <person name="Sahin N."/>
            <person name="Saygin H."/>
            <person name="Ay H."/>
        </authorList>
    </citation>
    <scope>NUCLEOTIDE SEQUENCE [LARGE SCALE GENOMIC DNA]</scope>
    <source>
        <strain evidence="3 4">7K107</strain>
    </source>
</reference>
<keyword evidence="1" id="KW-0808">Transferase</keyword>
<dbReference type="PANTHER" id="PTHR35526:SF3">
    <property type="entry name" value="ANTI-SIGMA-F FACTOR RSBW"/>
    <property type="match status" value="1"/>
</dbReference>
<keyword evidence="4" id="KW-1185">Reference proteome</keyword>
<evidence type="ECO:0000259" key="2">
    <source>
        <dbReference type="Pfam" id="PF13581"/>
    </source>
</evidence>
<dbReference type="Gene3D" id="3.30.565.10">
    <property type="entry name" value="Histidine kinase-like ATPase, C-terminal domain"/>
    <property type="match status" value="1"/>
</dbReference>
<name>A0A2W2FU23_9ACTN</name>
<dbReference type="AlphaFoldDB" id="A0A2W2FU23"/>
<organism evidence="3 4">
    <name type="scientific">Spongiactinospora gelatinilytica</name>
    <dbReference type="NCBI Taxonomy" id="2666298"/>
    <lineage>
        <taxon>Bacteria</taxon>
        <taxon>Bacillati</taxon>
        <taxon>Actinomycetota</taxon>
        <taxon>Actinomycetes</taxon>
        <taxon>Streptosporangiales</taxon>
        <taxon>Streptosporangiaceae</taxon>
        <taxon>Spongiactinospora</taxon>
    </lineage>
</organism>
<feature type="domain" description="Histidine kinase/HSP90-like ATPase" evidence="2">
    <location>
        <begin position="22"/>
        <end position="131"/>
    </location>
</feature>
<dbReference type="InterPro" id="IPR003594">
    <property type="entry name" value="HATPase_dom"/>
</dbReference>
<evidence type="ECO:0000256" key="1">
    <source>
        <dbReference type="ARBA" id="ARBA00022527"/>
    </source>
</evidence>
<dbReference type="InterPro" id="IPR036890">
    <property type="entry name" value="HATPase_C_sf"/>
</dbReference>
<keyword evidence="1" id="KW-0723">Serine/threonine-protein kinase</keyword>
<proteinExistence type="predicted"/>
<comment type="caution">
    <text evidence="3">The sequence shown here is derived from an EMBL/GenBank/DDBJ whole genome shotgun (WGS) entry which is preliminary data.</text>
</comment>
<accession>A0A2W2FU23</accession>
<keyword evidence="1" id="KW-0418">Kinase</keyword>
<evidence type="ECO:0000313" key="3">
    <source>
        <dbReference type="EMBL" id="PZG32015.1"/>
    </source>
</evidence>
<sequence length="154" mass="16777">MSYMRQLLADTLSSAIWKVSTFPGTLDQVAAARRTIREMWAANPSLNGDFLDDLLLMVSELTANAIRHTRSGDPGGLVGLVVTAHSTGVRVEVIDQGSRTVPRVIGPEDDDMPLRRGGRGLALVEATSDRWGHHPVSMVTARRGRVVWFEKGTA</sequence>
<gene>
    <name evidence="3" type="ORF">C1I98_29725</name>
</gene>
<keyword evidence="3" id="KW-0067">ATP-binding</keyword>
<evidence type="ECO:0000313" key="4">
    <source>
        <dbReference type="Proteomes" id="UP000248544"/>
    </source>
</evidence>
<dbReference type="Proteomes" id="UP000248544">
    <property type="component" value="Unassembled WGS sequence"/>
</dbReference>
<dbReference type="PANTHER" id="PTHR35526">
    <property type="entry name" value="ANTI-SIGMA-F FACTOR RSBW-RELATED"/>
    <property type="match status" value="1"/>
</dbReference>
<dbReference type="Pfam" id="PF13581">
    <property type="entry name" value="HATPase_c_2"/>
    <property type="match status" value="1"/>
</dbReference>
<dbReference type="EMBL" id="POUA01000317">
    <property type="protein sequence ID" value="PZG32015.1"/>
    <property type="molecule type" value="Genomic_DNA"/>
</dbReference>
<dbReference type="InterPro" id="IPR050267">
    <property type="entry name" value="Anti-sigma-factor_SerPK"/>
</dbReference>
<protein>
    <submittedName>
        <fullName evidence="3">ATP-binding protein</fullName>
    </submittedName>
</protein>